<dbReference type="Proteomes" id="UP000006054">
    <property type="component" value="Chromosome"/>
</dbReference>
<dbReference type="HOGENOM" id="CLU_1433308_0_0_10"/>
<dbReference type="SUPFAM" id="SSF54171">
    <property type="entry name" value="DNA-binding domain"/>
    <property type="match status" value="1"/>
</dbReference>
<accession>I4AM26</accession>
<protein>
    <submittedName>
        <fullName evidence="6">AP2 domain-containing protein</fullName>
    </submittedName>
</protein>
<dbReference type="GO" id="GO:0003677">
    <property type="term" value="F:DNA binding"/>
    <property type="evidence" value="ECO:0007669"/>
    <property type="project" value="UniProtKB-KW"/>
</dbReference>
<dbReference type="EMBL" id="CP003345">
    <property type="protein sequence ID" value="AFM05011.1"/>
    <property type="molecule type" value="Genomic_DNA"/>
</dbReference>
<evidence type="ECO:0000256" key="1">
    <source>
        <dbReference type="ARBA" id="ARBA00023015"/>
    </source>
</evidence>
<keyword evidence="2" id="KW-0238">DNA-binding</keyword>
<evidence type="ECO:0000259" key="5">
    <source>
        <dbReference type="PROSITE" id="PS51032"/>
    </source>
</evidence>
<dbReference type="InterPro" id="IPR001471">
    <property type="entry name" value="AP2/ERF_dom"/>
</dbReference>
<name>I4AM26_BERLS</name>
<dbReference type="RefSeq" id="WP_014798448.1">
    <property type="nucleotide sequence ID" value="NC_018018.1"/>
</dbReference>
<evidence type="ECO:0000313" key="7">
    <source>
        <dbReference type="Proteomes" id="UP000006054"/>
    </source>
</evidence>
<evidence type="ECO:0000313" key="6">
    <source>
        <dbReference type="EMBL" id="AFM05011.1"/>
    </source>
</evidence>
<evidence type="ECO:0000256" key="2">
    <source>
        <dbReference type="ARBA" id="ARBA00023125"/>
    </source>
</evidence>
<organism evidence="6 7">
    <name type="scientific">Bernardetia litoralis (strain ATCC 23117 / DSM 6794 / NBRC 15988 / NCIMB 1366 / Fx l1 / Sio-4)</name>
    <name type="common">Flexibacter litoralis</name>
    <dbReference type="NCBI Taxonomy" id="880071"/>
    <lineage>
        <taxon>Bacteria</taxon>
        <taxon>Pseudomonadati</taxon>
        <taxon>Bacteroidota</taxon>
        <taxon>Cytophagia</taxon>
        <taxon>Cytophagales</taxon>
        <taxon>Bernardetiaceae</taxon>
        <taxon>Bernardetia</taxon>
    </lineage>
</organism>
<keyword evidence="7" id="KW-1185">Reference proteome</keyword>
<keyword evidence="1" id="KW-0805">Transcription regulation</keyword>
<sequence>MHIDLTNSDKKVKLCRQGFLYLRKKGIHEGWRLHSAGYAVLQQMKFGKIQTLYMHKILADTFIKKQDTDKRLFVRMLDSNKLNCQIENLEWATMSELRRHQTNHTPNNYRGVSKDGKKYRAIIYDQGERIYLGVFDTPELAAVAYNQESLKRFGVTESLNELPSPLDMSPPPTRNESPNARGSK</sequence>
<dbReference type="SUPFAM" id="SSF54060">
    <property type="entry name" value="His-Me finger endonucleases"/>
    <property type="match status" value="1"/>
</dbReference>
<keyword evidence="3" id="KW-0804">Transcription</keyword>
<evidence type="ECO:0000256" key="3">
    <source>
        <dbReference type="ARBA" id="ARBA00023163"/>
    </source>
</evidence>
<dbReference type="GO" id="GO:0003700">
    <property type="term" value="F:DNA-binding transcription factor activity"/>
    <property type="evidence" value="ECO:0007669"/>
    <property type="project" value="InterPro"/>
</dbReference>
<dbReference type="Gene3D" id="3.90.75.20">
    <property type="match status" value="1"/>
</dbReference>
<dbReference type="SMART" id="SM00380">
    <property type="entry name" value="AP2"/>
    <property type="match status" value="1"/>
</dbReference>
<feature type="region of interest" description="Disordered" evidence="4">
    <location>
        <begin position="160"/>
        <end position="184"/>
    </location>
</feature>
<feature type="compositionally biased region" description="Polar residues" evidence="4">
    <location>
        <begin position="174"/>
        <end position="184"/>
    </location>
</feature>
<proteinExistence type="predicted"/>
<dbReference type="InterPro" id="IPR044925">
    <property type="entry name" value="His-Me_finger_sf"/>
</dbReference>
<dbReference type="InterPro" id="IPR016177">
    <property type="entry name" value="DNA-bd_dom_sf"/>
</dbReference>
<dbReference type="KEGG" id="fli:Fleli_2651"/>
<evidence type="ECO:0000256" key="4">
    <source>
        <dbReference type="SAM" id="MobiDB-lite"/>
    </source>
</evidence>
<dbReference type="InterPro" id="IPR036955">
    <property type="entry name" value="AP2/ERF_dom_sf"/>
</dbReference>
<dbReference type="Gene3D" id="3.30.730.10">
    <property type="entry name" value="AP2/ERF domain"/>
    <property type="match status" value="1"/>
</dbReference>
<dbReference type="AlphaFoldDB" id="I4AM26"/>
<feature type="domain" description="AP2/ERF" evidence="5">
    <location>
        <begin position="108"/>
        <end position="162"/>
    </location>
</feature>
<reference evidence="7" key="1">
    <citation type="submission" date="2012-06" db="EMBL/GenBank/DDBJ databases">
        <title>The complete genome of Flexibacter litoralis DSM 6794.</title>
        <authorList>
            <person name="Lucas S."/>
            <person name="Copeland A."/>
            <person name="Lapidus A."/>
            <person name="Glavina del Rio T."/>
            <person name="Dalin E."/>
            <person name="Tice H."/>
            <person name="Bruce D."/>
            <person name="Goodwin L."/>
            <person name="Pitluck S."/>
            <person name="Peters L."/>
            <person name="Ovchinnikova G."/>
            <person name="Lu M."/>
            <person name="Kyrpides N."/>
            <person name="Mavromatis K."/>
            <person name="Ivanova N."/>
            <person name="Brettin T."/>
            <person name="Detter J.C."/>
            <person name="Han C."/>
            <person name="Larimer F."/>
            <person name="Land M."/>
            <person name="Hauser L."/>
            <person name="Markowitz V."/>
            <person name="Cheng J.-F."/>
            <person name="Hugenholtz P."/>
            <person name="Woyke T."/>
            <person name="Wu D."/>
            <person name="Spring S."/>
            <person name="Lang E."/>
            <person name="Kopitz M."/>
            <person name="Brambilla E."/>
            <person name="Klenk H.-P."/>
            <person name="Eisen J.A."/>
        </authorList>
    </citation>
    <scope>NUCLEOTIDE SEQUENCE [LARGE SCALE GENOMIC DNA]</scope>
    <source>
        <strain evidence="7">ATCC 23117 / DSM 6794 / NBRC 15988 / NCIMB 1366 / Sio-4</strain>
    </source>
</reference>
<gene>
    <name evidence="6" type="ordered locus">Fleli_2651</name>
</gene>
<dbReference type="eggNOG" id="ENOG5033FUJ">
    <property type="taxonomic scope" value="Bacteria"/>
</dbReference>
<dbReference type="PROSITE" id="PS51032">
    <property type="entry name" value="AP2_ERF"/>
    <property type="match status" value="1"/>
</dbReference>